<dbReference type="SUPFAM" id="SSF51069">
    <property type="entry name" value="Carbonic anhydrase"/>
    <property type="match status" value="1"/>
</dbReference>
<evidence type="ECO:0000256" key="2">
    <source>
        <dbReference type="SAM" id="Phobius"/>
    </source>
</evidence>
<dbReference type="SMART" id="SM01057">
    <property type="entry name" value="Carb_anhydrase"/>
    <property type="match status" value="1"/>
</dbReference>
<dbReference type="AlphaFoldDB" id="A0AAV8UYT9"/>
<feature type="transmembrane region" description="Helical" evidence="2">
    <location>
        <begin position="72"/>
        <end position="95"/>
    </location>
</feature>
<keyword evidence="2" id="KW-0472">Membrane</keyword>
<dbReference type="Gene3D" id="3.10.200.10">
    <property type="entry name" value="Alpha carbonic anhydrase"/>
    <property type="match status" value="1"/>
</dbReference>
<comment type="caution">
    <text evidence="4">The sequence shown here is derived from an EMBL/GenBank/DDBJ whole genome shotgun (WGS) entry which is preliminary data.</text>
</comment>
<reference evidence="4 5" key="1">
    <citation type="journal article" date="2023" name="Nat. Commun.">
        <title>Origin of minicircular mitochondrial genomes in red algae.</title>
        <authorList>
            <person name="Lee Y."/>
            <person name="Cho C.H."/>
            <person name="Lee Y.M."/>
            <person name="Park S.I."/>
            <person name="Yang J.H."/>
            <person name="West J.A."/>
            <person name="Bhattacharya D."/>
            <person name="Yoon H.S."/>
        </authorList>
    </citation>
    <scope>NUCLEOTIDE SEQUENCE [LARGE SCALE GENOMIC DNA]</scope>
    <source>
        <strain evidence="4 5">CCMP1338</strain>
        <tissue evidence="4">Whole cell</tissue>
    </source>
</reference>
<evidence type="ECO:0000313" key="4">
    <source>
        <dbReference type="EMBL" id="KAJ8906232.1"/>
    </source>
</evidence>
<proteinExistence type="predicted"/>
<name>A0AAV8UYT9_9RHOD</name>
<keyword evidence="2" id="KW-1133">Transmembrane helix</keyword>
<evidence type="ECO:0000259" key="3">
    <source>
        <dbReference type="PROSITE" id="PS51144"/>
    </source>
</evidence>
<dbReference type="PROSITE" id="PS51144">
    <property type="entry name" value="ALPHA_CA_2"/>
    <property type="match status" value="1"/>
</dbReference>
<sequence length="347" mass="37757">MRVQKPGLVQRVFVVQATLMASSADGDLEERDIDLGQSGKSEEEPFVEISEEQKEVLLAEEVKVLKRRSIRLGVILVLAVIIAVAYFVLFVVYVARGPDRNTLFVEGKNESQWTYLGNTAPPFWGSLDVDADFSACDVGSLQSPIDISPGVSPGFETAPDGVLTSVSQVVSLPETINYEVLDHGNNITYFRCTQAICGTLRIPGGDGSFTEFPLSELHLHSPSESSLFSLHASMELQFFFISGEQITGIFSVLYRSLAVQGNQELGLLVEDGIRANYSTDTVTGTVSTASLEILEVGGDQAARWYEFVGYPGNSRPTQDLRGRAQTLFTSTDTDEGVTPEPDLLPST</sequence>
<dbReference type="InterPro" id="IPR036398">
    <property type="entry name" value="CA_dom_sf"/>
</dbReference>
<organism evidence="4 5">
    <name type="scientific">Rhodosorus marinus</name>
    <dbReference type="NCBI Taxonomy" id="101924"/>
    <lineage>
        <taxon>Eukaryota</taxon>
        <taxon>Rhodophyta</taxon>
        <taxon>Stylonematophyceae</taxon>
        <taxon>Stylonematales</taxon>
        <taxon>Stylonemataceae</taxon>
        <taxon>Rhodosorus</taxon>
    </lineage>
</organism>
<keyword evidence="5" id="KW-1185">Reference proteome</keyword>
<dbReference type="Proteomes" id="UP001157974">
    <property type="component" value="Unassembled WGS sequence"/>
</dbReference>
<gene>
    <name evidence="4" type="ORF">NDN08_002726</name>
</gene>
<dbReference type="EMBL" id="JAMWBK010000004">
    <property type="protein sequence ID" value="KAJ8906232.1"/>
    <property type="molecule type" value="Genomic_DNA"/>
</dbReference>
<keyword evidence="2" id="KW-0812">Transmembrane</keyword>
<feature type="region of interest" description="Disordered" evidence="1">
    <location>
        <begin position="328"/>
        <end position="347"/>
    </location>
</feature>
<evidence type="ECO:0000313" key="5">
    <source>
        <dbReference type="Proteomes" id="UP001157974"/>
    </source>
</evidence>
<feature type="domain" description="Alpha-carbonic anhydrase" evidence="3">
    <location>
        <begin position="111"/>
        <end position="347"/>
    </location>
</feature>
<accession>A0AAV8UYT9</accession>
<dbReference type="InterPro" id="IPR001148">
    <property type="entry name" value="CA_dom"/>
</dbReference>
<evidence type="ECO:0000256" key="1">
    <source>
        <dbReference type="SAM" id="MobiDB-lite"/>
    </source>
</evidence>
<protein>
    <recommendedName>
        <fullName evidence="3">Alpha-carbonic anhydrase domain-containing protein</fullName>
    </recommendedName>
</protein>